<evidence type="ECO:0000313" key="5">
    <source>
        <dbReference type="Proteomes" id="UP000766486"/>
    </source>
</evidence>
<evidence type="ECO:0000256" key="1">
    <source>
        <dbReference type="ARBA" id="ARBA00023242"/>
    </source>
</evidence>
<dbReference type="Gene3D" id="4.10.240.10">
    <property type="entry name" value="Zn(2)-C6 fungal-type DNA-binding domain"/>
    <property type="match status" value="1"/>
</dbReference>
<dbReference type="PANTHER" id="PTHR47784">
    <property type="entry name" value="STEROL UPTAKE CONTROL PROTEIN 2"/>
    <property type="match status" value="1"/>
</dbReference>
<dbReference type="SMART" id="SM00066">
    <property type="entry name" value="GAL4"/>
    <property type="match status" value="1"/>
</dbReference>
<comment type="caution">
    <text evidence="4">The sequence shown here is derived from an EMBL/GenBank/DDBJ whole genome shotgun (WGS) entry which is preliminary data.</text>
</comment>
<gene>
    <name evidence="4" type="ORF">CLO192961_LOCUS475671</name>
</gene>
<dbReference type="Proteomes" id="UP000766486">
    <property type="component" value="Unassembled WGS sequence"/>
</dbReference>
<accession>A0ABY6V561</accession>
<dbReference type="PROSITE" id="PS50048">
    <property type="entry name" value="ZN2_CY6_FUNGAL_2"/>
    <property type="match status" value="1"/>
</dbReference>
<feature type="non-terminal residue" evidence="4">
    <location>
        <position position="400"/>
    </location>
</feature>
<sequence>MAVSQSNQGSPSENGTAPRDEIVANRKIIPRRGHTKSRRGCLTCKRRRVKCPENTPVCHNCERLGLFCQYEGIGHSVVRPSAPLQSTGGQFSIGDFQLFHHFVLYAYPPLPIQGKAVWDGVCQVSHQRYNAMTYRTVKFDFLIHAMLGLSASHFDLCNGNEGHKTQALSHRTTAIARINKALDSPAMSSTRGDAIYAALMVLAFQSSYMSDGMLEIYPMIRGCMMMLRSASVNLSLFRQFTVQDHEEQVRNILQSEPSGDHSSPPLDLLLGSLRAIRPLCQSKLEIGYFDIVENMINMATYSQVFSFFEAYNVFSQPTQEEFNAFMSPKNHVAQLLMIHFFIVEYAVGLKMIPSILKSMQFKADIIRAWVSRVEGVLPDEYKSYMFCPINFMGMGYRSST</sequence>
<keyword evidence="5" id="KW-1185">Reference proteome</keyword>
<dbReference type="CDD" id="cd00067">
    <property type="entry name" value="GAL4"/>
    <property type="match status" value="1"/>
</dbReference>
<feature type="domain" description="Zn(2)-C6 fungal-type" evidence="3">
    <location>
        <begin position="40"/>
        <end position="70"/>
    </location>
</feature>
<feature type="region of interest" description="Disordered" evidence="2">
    <location>
        <begin position="1"/>
        <end position="23"/>
    </location>
</feature>
<evidence type="ECO:0000313" key="4">
    <source>
        <dbReference type="EMBL" id="VUC37525.1"/>
    </source>
</evidence>
<dbReference type="InterPro" id="IPR001138">
    <property type="entry name" value="Zn2Cys6_DnaBD"/>
</dbReference>
<organism evidence="4 5">
    <name type="scientific">Bionectria ochroleuca</name>
    <name type="common">Gliocladium roseum</name>
    <dbReference type="NCBI Taxonomy" id="29856"/>
    <lineage>
        <taxon>Eukaryota</taxon>
        <taxon>Fungi</taxon>
        <taxon>Dikarya</taxon>
        <taxon>Ascomycota</taxon>
        <taxon>Pezizomycotina</taxon>
        <taxon>Sordariomycetes</taxon>
        <taxon>Hypocreomycetidae</taxon>
        <taxon>Hypocreales</taxon>
        <taxon>Bionectriaceae</taxon>
        <taxon>Clonostachys</taxon>
    </lineage>
</organism>
<dbReference type="EMBL" id="CABFNS010000995">
    <property type="protein sequence ID" value="VUC37525.1"/>
    <property type="molecule type" value="Genomic_DNA"/>
</dbReference>
<dbReference type="PANTHER" id="PTHR47784:SF7">
    <property type="entry name" value="ZN(II)2CYS6 TRANSCRIPTION FACTOR (EUROFUNG)"/>
    <property type="match status" value="1"/>
</dbReference>
<protein>
    <recommendedName>
        <fullName evidence="3">Zn(2)-C6 fungal-type domain-containing protein</fullName>
    </recommendedName>
</protein>
<dbReference type="PROSITE" id="PS00463">
    <property type="entry name" value="ZN2_CY6_FUNGAL_1"/>
    <property type="match status" value="1"/>
</dbReference>
<dbReference type="SUPFAM" id="SSF57701">
    <property type="entry name" value="Zn2/Cys6 DNA-binding domain"/>
    <property type="match status" value="1"/>
</dbReference>
<dbReference type="InterPro" id="IPR053157">
    <property type="entry name" value="Sterol_Uptake_Regulator"/>
</dbReference>
<evidence type="ECO:0000259" key="3">
    <source>
        <dbReference type="PROSITE" id="PS50048"/>
    </source>
</evidence>
<feature type="compositionally biased region" description="Polar residues" evidence="2">
    <location>
        <begin position="1"/>
        <end position="15"/>
    </location>
</feature>
<proteinExistence type="predicted"/>
<dbReference type="InterPro" id="IPR036864">
    <property type="entry name" value="Zn2-C6_fun-type_DNA-bd_sf"/>
</dbReference>
<evidence type="ECO:0000256" key="2">
    <source>
        <dbReference type="SAM" id="MobiDB-lite"/>
    </source>
</evidence>
<keyword evidence="1" id="KW-0539">Nucleus</keyword>
<dbReference type="Pfam" id="PF00172">
    <property type="entry name" value="Zn_clus"/>
    <property type="match status" value="1"/>
</dbReference>
<reference evidence="4 5" key="1">
    <citation type="submission" date="2019-06" db="EMBL/GenBank/DDBJ databases">
        <authorList>
            <person name="Broberg M."/>
        </authorList>
    </citation>
    <scope>NUCLEOTIDE SEQUENCE [LARGE SCALE GENOMIC DNA]</scope>
</reference>
<name>A0ABY6V561_BIOOC</name>